<comment type="caution">
    <text evidence="1">The sequence shown here is derived from an EMBL/GenBank/DDBJ whole genome shotgun (WGS) entry which is preliminary data.</text>
</comment>
<name>A0A3N0GIA7_9ACTN</name>
<evidence type="ECO:0000313" key="1">
    <source>
        <dbReference type="EMBL" id="RNM11770.1"/>
    </source>
</evidence>
<dbReference type="RefSeq" id="WP_123225002.1">
    <property type="nucleotide sequence ID" value="NZ_RJSF01000047.1"/>
</dbReference>
<organism evidence="1 2">
    <name type="scientific">Nocardioides pocheonensis</name>
    <dbReference type="NCBI Taxonomy" id="661485"/>
    <lineage>
        <taxon>Bacteria</taxon>
        <taxon>Bacillati</taxon>
        <taxon>Actinomycetota</taxon>
        <taxon>Actinomycetes</taxon>
        <taxon>Propionibacteriales</taxon>
        <taxon>Nocardioidaceae</taxon>
        <taxon>Nocardioides</taxon>
    </lineage>
</organism>
<sequence>MSNIPTLADKLRTLLGLGDAPVGVTFDAADADRAAPVPSQPAGCCFWEPAQRARLDTVASDHANCSVGSYTHGLIPLEIAAAQDDTGALVGSGWVTEEDLEATPALDFKPESITYQPLADASDPDVVLARLTPAALMRLHAAVPELTLAQKPQCMIVPLAHAGQVAVSPGCAVSRTRTSLPDTDLTCAIPAGDLASIVARLESVVSADQMVSAYAAADVEANFSAH</sequence>
<dbReference type="AlphaFoldDB" id="A0A3N0GIA7"/>
<dbReference type="PANTHER" id="PTHR37954:SF3">
    <property type="entry name" value="DUF169 DOMAIN-CONTAINING PROTEIN"/>
    <property type="match status" value="1"/>
</dbReference>
<keyword evidence="2" id="KW-1185">Reference proteome</keyword>
<dbReference type="PANTHER" id="PTHR37954">
    <property type="entry name" value="BLL4979 PROTEIN"/>
    <property type="match status" value="1"/>
</dbReference>
<dbReference type="Pfam" id="PF02596">
    <property type="entry name" value="DUF169"/>
    <property type="match status" value="1"/>
</dbReference>
<evidence type="ECO:0000313" key="2">
    <source>
        <dbReference type="Proteomes" id="UP000279994"/>
    </source>
</evidence>
<accession>A0A3N0GIA7</accession>
<dbReference type="InterPro" id="IPR003748">
    <property type="entry name" value="DUF169"/>
</dbReference>
<gene>
    <name evidence="1" type="ORF">EFL26_21690</name>
</gene>
<dbReference type="Proteomes" id="UP000279994">
    <property type="component" value="Unassembled WGS sequence"/>
</dbReference>
<proteinExistence type="predicted"/>
<reference evidence="1 2" key="1">
    <citation type="submission" date="2018-11" db="EMBL/GenBank/DDBJ databases">
        <authorList>
            <person name="Li F."/>
        </authorList>
    </citation>
    <scope>NUCLEOTIDE SEQUENCE [LARGE SCALE GENOMIC DNA]</scope>
    <source>
        <strain evidence="1 2">Gsoil 818</strain>
    </source>
</reference>
<protein>
    <submittedName>
        <fullName evidence="1">Uncharacterized protein</fullName>
    </submittedName>
</protein>
<dbReference type="OrthoDB" id="149847at2"/>
<dbReference type="EMBL" id="RJSF01000047">
    <property type="protein sequence ID" value="RNM11770.1"/>
    <property type="molecule type" value="Genomic_DNA"/>
</dbReference>